<evidence type="ECO:0000313" key="2">
    <source>
        <dbReference type="EMBL" id="JAD14355.1"/>
    </source>
</evidence>
<reference evidence="2" key="2">
    <citation type="journal article" date="2015" name="Data Brief">
        <title>Shoot transcriptome of the giant reed, Arundo donax.</title>
        <authorList>
            <person name="Barrero R.A."/>
            <person name="Guerrero F.D."/>
            <person name="Moolhuijzen P."/>
            <person name="Goolsby J.A."/>
            <person name="Tidwell J."/>
            <person name="Bellgard S.E."/>
            <person name="Bellgard M.I."/>
        </authorList>
    </citation>
    <scope>NUCLEOTIDE SEQUENCE</scope>
    <source>
        <tissue evidence="2">Shoot tissue taken approximately 20 cm above the soil surface</tissue>
    </source>
</reference>
<reference evidence="2" key="1">
    <citation type="submission" date="2014-09" db="EMBL/GenBank/DDBJ databases">
        <authorList>
            <person name="Magalhaes I.L.F."/>
            <person name="Oliveira U."/>
            <person name="Santos F.R."/>
            <person name="Vidigal T.H.D.A."/>
            <person name="Brescovit A.D."/>
            <person name="Santos A.J."/>
        </authorList>
    </citation>
    <scope>NUCLEOTIDE SEQUENCE</scope>
    <source>
        <tissue evidence="2">Shoot tissue taken approximately 20 cm above the soil surface</tissue>
    </source>
</reference>
<sequence length="77" mass="7924">MDRQRSRSSGASGGVGFSEENGSRVVSEAAGGGVVVRVAGGRRGFRLAFVGTAPHDTPATLAWPLAAPVTKRVVVCW</sequence>
<accession>A0A0A8XPB2</accession>
<organism evidence="2">
    <name type="scientific">Arundo donax</name>
    <name type="common">Giant reed</name>
    <name type="synonym">Donax arundinaceus</name>
    <dbReference type="NCBI Taxonomy" id="35708"/>
    <lineage>
        <taxon>Eukaryota</taxon>
        <taxon>Viridiplantae</taxon>
        <taxon>Streptophyta</taxon>
        <taxon>Embryophyta</taxon>
        <taxon>Tracheophyta</taxon>
        <taxon>Spermatophyta</taxon>
        <taxon>Magnoliopsida</taxon>
        <taxon>Liliopsida</taxon>
        <taxon>Poales</taxon>
        <taxon>Poaceae</taxon>
        <taxon>PACMAD clade</taxon>
        <taxon>Arundinoideae</taxon>
        <taxon>Arundineae</taxon>
        <taxon>Arundo</taxon>
    </lineage>
</organism>
<dbReference type="AlphaFoldDB" id="A0A0A8XPB2"/>
<feature type="region of interest" description="Disordered" evidence="1">
    <location>
        <begin position="1"/>
        <end position="22"/>
    </location>
</feature>
<evidence type="ECO:0000256" key="1">
    <source>
        <dbReference type="SAM" id="MobiDB-lite"/>
    </source>
</evidence>
<protein>
    <submittedName>
        <fullName evidence="2">Uncharacterized protein</fullName>
    </submittedName>
</protein>
<proteinExistence type="predicted"/>
<name>A0A0A8XPB2_ARUDO</name>
<dbReference type="EMBL" id="GBRH01283540">
    <property type="protein sequence ID" value="JAD14355.1"/>
    <property type="molecule type" value="Transcribed_RNA"/>
</dbReference>